<evidence type="ECO:0000256" key="1">
    <source>
        <dbReference type="ARBA" id="ARBA00004141"/>
    </source>
</evidence>
<evidence type="ECO:0000256" key="5">
    <source>
        <dbReference type="ARBA" id="ARBA00023136"/>
    </source>
</evidence>
<feature type="transmembrane region" description="Helical" evidence="8">
    <location>
        <begin position="138"/>
        <end position="160"/>
    </location>
</feature>
<dbReference type="AlphaFoldDB" id="A0AA40HDR9"/>
<feature type="transmembrane region" description="Helical" evidence="8">
    <location>
        <begin position="330"/>
        <end position="353"/>
    </location>
</feature>
<evidence type="ECO:0000313" key="10">
    <source>
        <dbReference type="Proteomes" id="UP001177744"/>
    </source>
</evidence>
<feature type="transmembrane region" description="Helical" evidence="8">
    <location>
        <begin position="489"/>
        <end position="512"/>
    </location>
</feature>
<dbReference type="EMBL" id="JAULJE010000022">
    <property type="protein sequence ID" value="KAK1329395.1"/>
    <property type="molecule type" value="Genomic_DNA"/>
</dbReference>
<reference evidence="9" key="1">
    <citation type="submission" date="2023-06" db="EMBL/GenBank/DDBJ databases">
        <title>Reference genome for the Northern bat (Eptesicus nilssonii), a most northern bat species.</title>
        <authorList>
            <person name="Laine V.N."/>
            <person name="Pulliainen A.T."/>
            <person name="Lilley T.M."/>
        </authorList>
    </citation>
    <scope>NUCLEOTIDE SEQUENCE</scope>
    <source>
        <strain evidence="9">BLF_Eptnil</strain>
        <tissue evidence="9">Kidney</tissue>
    </source>
</reference>
<dbReference type="CDD" id="cd17453">
    <property type="entry name" value="MFS_MFSD4A"/>
    <property type="match status" value="1"/>
</dbReference>
<dbReference type="InterPro" id="IPR036259">
    <property type="entry name" value="MFS_trans_sf"/>
</dbReference>
<feature type="transmembrane region" description="Helical" evidence="8">
    <location>
        <begin position="21"/>
        <end position="40"/>
    </location>
</feature>
<dbReference type="SUPFAM" id="SSF103473">
    <property type="entry name" value="MFS general substrate transporter"/>
    <property type="match status" value="1"/>
</dbReference>
<evidence type="ECO:0000256" key="4">
    <source>
        <dbReference type="ARBA" id="ARBA00022989"/>
    </source>
</evidence>
<name>A0AA40HDR9_CNENI</name>
<keyword evidence="4 8" id="KW-1133">Transmembrane helix</keyword>
<comment type="subcellular location">
    <subcellularLocation>
        <location evidence="1">Membrane</location>
        <topology evidence="1">Multi-pass membrane protein</topology>
    </subcellularLocation>
</comment>
<gene>
    <name evidence="9" type="ORF">QTO34_011579</name>
</gene>
<organism evidence="9 10">
    <name type="scientific">Cnephaeus nilssonii</name>
    <name type="common">Northern bat</name>
    <name type="synonym">Eptesicus nilssonii</name>
    <dbReference type="NCBI Taxonomy" id="3371016"/>
    <lineage>
        <taxon>Eukaryota</taxon>
        <taxon>Metazoa</taxon>
        <taxon>Chordata</taxon>
        <taxon>Craniata</taxon>
        <taxon>Vertebrata</taxon>
        <taxon>Euteleostomi</taxon>
        <taxon>Mammalia</taxon>
        <taxon>Eutheria</taxon>
        <taxon>Laurasiatheria</taxon>
        <taxon>Chiroptera</taxon>
        <taxon>Yangochiroptera</taxon>
        <taxon>Vespertilionidae</taxon>
        <taxon>Cnephaeus</taxon>
    </lineage>
</organism>
<evidence type="ECO:0000313" key="9">
    <source>
        <dbReference type="EMBL" id="KAK1329395.1"/>
    </source>
</evidence>
<feature type="transmembrane region" description="Helical" evidence="8">
    <location>
        <begin position="221"/>
        <end position="241"/>
    </location>
</feature>
<evidence type="ECO:0000256" key="7">
    <source>
        <dbReference type="SAM" id="MobiDB-lite"/>
    </source>
</evidence>
<feature type="transmembrane region" description="Helical" evidence="8">
    <location>
        <begin position="52"/>
        <end position="74"/>
    </location>
</feature>
<feature type="transmembrane region" description="Helical" evidence="8">
    <location>
        <begin position="404"/>
        <end position="421"/>
    </location>
</feature>
<dbReference type="FunFam" id="1.20.1250.20:FF:000200">
    <property type="entry name" value="Major facilitator superfamily domain-containing protein 4A"/>
    <property type="match status" value="1"/>
</dbReference>
<proteinExistence type="inferred from homology"/>
<protein>
    <recommendedName>
        <fullName evidence="6">Major facilitator superfamily domain-containing protein 4A</fullName>
    </recommendedName>
</protein>
<dbReference type="Pfam" id="PF07690">
    <property type="entry name" value="MFS_1"/>
    <property type="match status" value="1"/>
</dbReference>
<dbReference type="FunFam" id="1.20.1250.20:FF:000424">
    <property type="entry name" value="Major facilitator superfamily domain containing 4A"/>
    <property type="match status" value="1"/>
</dbReference>
<evidence type="ECO:0000256" key="3">
    <source>
        <dbReference type="ARBA" id="ARBA00022692"/>
    </source>
</evidence>
<feature type="transmembrane region" description="Helical" evidence="8">
    <location>
        <begin position="427"/>
        <end position="449"/>
    </location>
</feature>
<keyword evidence="10" id="KW-1185">Reference proteome</keyword>
<comment type="caution">
    <text evidence="9">The sequence shown here is derived from an EMBL/GenBank/DDBJ whole genome shotgun (WGS) entry which is preliminary data.</text>
</comment>
<dbReference type="PANTHER" id="PTHR23121:SF10">
    <property type="entry name" value="MAJOR FACILITATOR SUPERFAMILY DOMAIN-CONTAINING PROTEIN 4A"/>
    <property type="match status" value="1"/>
</dbReference>
<dbReference type="GO" id="GO:0016020">
    <property type="term" value="C:membrane"/>
    <property type="evidence" value="ECO:0007669"/>
    <property type="project" value="UniProtKB-SubCell"/>
</dbReference>
<sequence>MGCDGRLSGLLRRHLQPTLTYWSVFFSFGLCIAFLGPTLLDLRCQTHSSLAQISWVFFSQQLCLLLGSVLGGVFKRTLAQSLWALFTSSLTISLVFAVIPFCRDVKVLASVMALAGLAMGCIDTVANMQLVRIYQKDSAIFLQVLHFFVGFGALLSPLIADPFLSENSCLPANSTVNVTAGSHLFHASRVLGQHHAEARPWANQTLPGPSPPDGAGTRVSYAFWIMALINLPVPMAVLYLLSKERLLTCCPQRRPLLLSADELALETQPPEKEAASSLPPKVQSHPGGGSHEPSCHRPAPRLLREPLPQRVTARGPVQLLPGRNFKGAPYSFFAIHVTAALVLFMTDGMTGAYSTFVYSYAVEKPLSVGHKMAGYLPSLFWGFITLGQLVSIPVSSRVKPASMVFINVVGAVVTHLVLLAFSYNVVFLFVGTACLGLFLSSTFPSMLAYTEDILQYKGCATTVLVTGAGLGEMSLQMLVGWVFQARGSYSFLVCGVIFACLAFTFYILLLFFHRMHPGLSSVSDFDSSPNLFVKKKCSGQVAKKSSFRTGTPNSLTAAEPGLGESQS</sequence>
<feature type="transmembrane region" description="Helical" evidence="8">
    <location>
        <begin position="81"/>
        <end position="101"/>
    </location>
</feature>
<keyword evidence="5 8" id="KW-0472">Membrane</keyword>
<evidence type="ECO:0000256" key="6">
    <source>
        <dbReference type="ARBA" id="ARBA00040840"/>
    </source>
</evidence>
<feature type="transmembrane region" description="Helical" evidence="8">
    <location>
        <begin position="107"/>
        <end position="126"/>
    </location>
</feature>
<dbReference type="PANTHER" id="PTHR23121">
    <property type="entry name" value="SODIUM-DEPENDENT GLUCOSE TRANSPORTER 1"/>
    <property type="match status" value="1"/>
</dbReference>
<dbReference type="Proteomes" id="UP001177744">
    <property type="component" value="Unassembled WGS sequence"/>
</dbReference>
<feature type="transmembrane region" description="Helical" evidence="8">
    <location>
        <begin position="373"/>
        <end position="392"/>
    </location>
</feature>
<evidence type="ECO:0000256" key="2">
    <source>
        <dbReference type="ARBA" id="ARBA00008335"/>
    </source>
</evidence>
<feature type="region of interest" description="Disordered" evidence="7">
    <location>
        <begin position="268"/>
        <end position="300"/>
    </location>
</feature>
<evidence type="ECO:0000256" key="8">
    <source>
        <dbReference type="SAM" id="Phobius"/>
    </source>
</evidence>
<feature type="transmembrane region" description="Helical" evidence="8">
    <location>
        <begin position="461"/>
        <end position="483"/>
    </location>
</feature>
<feature type="compositionally biased region" description="Polar residues" evidence="7">
    <location>
        <begin position="547"/>
        <end position="556"/>
    </location>
</feature>
<dbReference type="Gene3D" id="1.20.1250.20">
    <property type="entry name" value="MFS general substrate transporter like domains"/>
    <property type="match status" value="2"/>
</dbReference>
<feature type="region of interest" description="Disordered" evidence="7">
    <location>
        <begin position="544"/>
        <end position="567"/>
    </location>
</feature>
<dbReference type="InterPro" id="IPR011701">
    <property type="entry name" value="MFS"/>
</dbReference>
<keyword evidence="3 8" id="KW-0812">Transmembrane</keyword>
<comment type="similarity">
    <text evidence="2">Belongs to the major facilitator superfamily.</text>
</comment>
<accession>A0AA40HDR9</accession>
<dbReference type="GO" id="GO:0022857">
    <property type="term" value="F:transmembrane transporter activity"/>
    <property type="evidence" value="ECO:0007669"/>
    <property type="project" value="InterPro"/>
</dbReference>